<dbReference type="RefSeq" id="WP_380745900.1">
    <property type="nucleotide sequence ID" value="NZ_JBHTLI010000002.1"/>
</dbReference>
<proteinExistence type="predicted"/>
<dbReference type="PANTHER" id="PTHR21485:SF6">
    <property type="entry name" value="N-ACYLNEURAMINATE CYTIDYLYLTRANSFERASE-RELATED"/>
    <property type="match status" value="1"/>
</dbReference>
<gene>
    <name evidence="1" type="ORF">ACFQ3Q_11335</name>
</gene>
<comment type="caution">
    <text evidence="1">The sequence shown here is derived from an EMBL/GenBank/DDBJ whole genome shotgun (WGS) entry which is preliminary data.</text>
</comment>
<dbReference type="Proteomes" id="UP001597131">
    <property type="component" value="Unassembled WGS sequence"/>
</dbReference>
<sequence>MKNLITICARGGSKGIPGKNIKELNKKPLIYYTIRVAELFAERNPDTDIFLSTDSSEIEDKVNAISKKVYTNYKRPDYLATDSSGKIDAIKDVLNFAEKFTKKEYDFIIDLDVTSPLRTVEDLEKAKSKLKGNMDALNIFSVSPANRNPYFNMVEAKKNSEFVELSKKGEFLTRQSAPEVYDMNASFYIYRSNFFKEGYSTAITDKSLIYKMSHVCFDLDHPLDFYFMEFLIQNNHLDFEFVV</sequence>
<keyword evidence="2" id="KW-1185">Reference proteome</keyword>
<accession>A0ABW3NT53</accession>
<dbReference type="Gene3D" id="3.90.550.10">
    <property type="entry name" value="Spore Coat Polysaccharide Biosynthesis Protein SpsA, Chain A"/>
    <property type="match status" value="1"/>
</dbReference>
<dbReference type="InterPro" id="IPR050793">
    <property type="entry name" value="CMP-NeuNAc_synthase"/>
</dbReference>
<organism evidence="1 2">
    <name type="scientific">Salegentibacter chungangensis</name>
    <dbReference type="NCBI Taxonomy" id="1335724"/>
    <lineage>
        <taxon>Bacteria</taxon>
        <taxon>Pseudomonadati</taxon>
        <taxon>Bacteroidota</taxon>
        <taxon>Flavobacteriia</taxon>
        <taxon>Flavobacteriales</taxon>
        <taxon>Flavobacteriaceae</taxon>
        <taxon>Salegentibacter</taxon>
    </lineage>
</organism>
<keyword evidence="1" id="KW-0808">Transferase</keyword>
<dbReference type="EC" id="2.7.7.-" evidence="1"/>
<dbReference type="PANTHER" id="PTHR21485">
    <property type="entry name" value="HAD SUPERFAMILY MEMBERS CMAS AND KDSC"/>
    <property type="match status" value="1"/>
</dbReference>
<dbReference type="GO" id="GO:0016779">
    <property type="term" value="F:nucleotidyltransferase activity"/>
    <property type="evidence" value="ECO:0007669"/>
    <property type="project" value="UniProtKB-KW"/>
</dbReference>
<name>A0ABW3NT53_9FLAO</name>
<evidence type="ECO:0000313" key="2">
    <source>
        <dbReference type="Proteomes" id="UP001597131"/>
    </source>
</evidence>
<dbReference type="Pfam" id="PF02348">
    <property type="entry name" value="CTP_transf_3"/>
    <property type="match status" value="1"/>
</dbReference>
<dbReference type="InterPro" id="IPR003329">
    <property type="entry name" value="Cytidylyl_trans"/>
</dbReference>
<dbReference type="EMBL" id="JBHTLI010000002">
    <property type="protein sequence ID" value="MFD1096345.1"/>
    <property type="molecule type" value="Genomic_DNA"/>
</dbReference>
<dbReference type="SUPFAM" id="SSF53448">
    <property type="entry name" value="Nucleotide-diphospho-sugar transferases"/>
    <property type="match status" value="1"/>
</dbReference>
<dbReference type="CDD" id="cd02513">
    <property type="entry name" value="CMP-NeuAc_Synthase"/>
    <property type="match status" value="1"/>
</dbReference>
<keyword evidence="1" id="KW-0548">Nucleotidyltransferase</keyword>
<dbReference type="InterPro" id="IPR029044">
    <property type="entry name" value="Nucleotide-diphossugar_trans"/>
</dbReference>
<reference evidence="2" key="1">
    <citation type="journal article" date="2019" name="Int. J. Syst. Evol. Microbiol.">
        <title>The Global Catalogue of Microorganisms (GCM) 10K type strain sequencing project: providing services to taxonomists for standard genome sequencing and annotation.</title>
        <authorList>
            <consortium name="The Broad Institute Genomics Platform"/>
            <consortium name="The Broad Institute Genome Sequencing Center for Infectious Disease"/>
            <person name="Wu L."/>
            <person name="Ma J."/>
        </authorList>
    </citation>
    <scope>NUCLEOTIDE SEQUENCE [LARGE SCALE GENOMIC DNA]</scope>
    <source>
        <strain evidence="2">CCUG 64793</strain>
    </source>
</reference>
<evidence type="ECO:0000313" key="1">
    <source>
        <dbReference type="EMBL" id="MFD1096345.1"/>
    </source>
</evidence>
<protein>
    <submittedName>
        <fullName evidence="1">Acylneuraminate cytidylyltransferase family protein</fullName>
        <ecNumber evidence="1">2.7.7.-</ecNumber>
    </submittedName>
</protein>